<dbReference type="RefSeq" id="WP_345423813.1">
    <property type="nucleotide sequence ID" value="NZ_BAABGT010000080.1"/>
</dbReference>
<evidence type="ECO:0000313" key="2">
    <source>
        <dbReference type="EMBL" id="GAA4554146.1"/>
    </source>
</evidence>
<dbReference type="Proteomes" id="UP001501598">
    <property type="component" value="Unassembled WGS sequence"/>
</dbReference>
<keyword evidence="3" id="KW-1185">Reference proteome</keyword>
<evidence type="ECO:0000313" key="3">
    <source>
        <dbReference type="Proteomes" id="UP001501598"/>
    </source>
</evidence>
<keyword evidence="1" id="KW-0812">Transmembrane</keyword>
<keyword evidence="1" id="KW-0472">Membrane</keyword>
<keyword evidence="1" id="KW-1133">Transmembrane helix</keyword>
<name>A0ABP8RZ32_9PSEU</name>
<gene>
    <name evidence="2" type="ORF">GCM10023175_51560</name>
</gene>
<sequence length="43" mass="4742">MSDQTQQGKAPTVLVVVAWLWVGLPFLYGLWQLVIKIPALFGG</sequence>
<feature type="transmembrane region" description="Helical" evidence="1">
    <location>
        <begin position="12"/>
        <end position="31"/>
    </location>
</feature>
<evidence type="ECO:0008006" key="4">
    <source>
        <dbReference type="Google" id="ProtNLM"/>
    </source>
</evidence>
<organism evidence="2 3">
    <name type="scientific">Pseudonocardia xishanensis</name>
    <dbReference type="NCBI Taxonomy" id="630995"/>
    <lineage>
        <taxon>Bacteria</taxon>
        <taxon>Bacillati</taxon>
        <taxon>Actinomycetota</taxon>
        <taxon>Actinomycetes</taxon>
        <taxon>Pseudonocardiales</taxon>
        <taxon>Pseudonocardiaceae</taxon>
        <taxon>Pseudonocardia</taxon>
    </lineage>
</organism>
<dbReference type="EMBL" id="BAABGT010000080">
    <property type="protein sequence ID" value="GAA4554146.1"/>
    <property type="molecule type" value="Genomic_DNA"/>
</dbReference>
<proteinExistence type="predicted"/>
<evidence type="ECO:0000256" key="1">
    <source>
        <dbReference type="SAM" id="Phobius"/>
    </source>
</evidence>
<reference evidence="3" key="1">
    <citation type="journal article" date="2019" name="Int. J. Syst. Evol. Microbiol.">
        <title>The Global Catalogue of Microorganisms (GCM) 10K type strain sequencing project: providing services to taxonomists for standard genome sequencing and annotation.</title>
        <authorList>
            <consortium name="The Broad Institute Genomics Platform"/>
            <consortium name="The Broad Institute Genome Sequencing Center for Infectious Disease"/>
            <person name="Wu L."/>
            <person name="Ma J."/>
        </authorList>
    </citation>
    <scope>NUCLEOTIDE SEQUENCE [LARGE SCALE GENOMIC DNA]</scope>
    <source>
        <strain evidence="3">JCM 17906</strain>
    </source>
</reference>
<protein>
    <recommendedName>
        <fullName evidence="4">Oxalate:formate antiporter</fullName>
    </recommendedName>
</protein>
<accession>A0ABP8RZ32</accession>
<comment type="caution">
    <text evidence="2">The sequence shown here is derived from an EMBL/GenBank/DDBJ whole genome shotgun (WGS) entry which is preliminary data.</text>
</comment>